<organism evidence="2 3">
    <name type="scientific">Actinoplanes teichomyceticus</name>
    <dbReference type="NCBI Taxonomy" id="1867"/>
    <lineage>
        <taxon>Bacteria</taxon>
        <taxon>Bacillati</taxon>
        <taxon>Actinomycetota</taxon>
        <taxon>Actinomycetes</taxon>
        <taxon>Micromonosporales</taxon>
        <taxon>Micromonosporaceae</taxon>
        <taxon>Actinoplanes</taxon>
    </lineage>
</organism>
<dbReference type="InterPro" id="IPR015943">
    <property type="entry name" value="WD40/YVTN_repeat-like_dom_sf"/>
</dbReference>
<dbReference type="Pfam" id="PF13360">
    <property type="entry name" value="PQQ_2"/>
    <property type="match status" value="1"/>
</dbReference>
<evidence type="ECO:0000259" key="1">
    <source>
        <dbReference type="Pfam" id="PF13360"/>
    </source>
</evidence>
<feature type="domain" description="Pyrrolo-quinoline quinone repeat" evidence="1">
    <location>
        <begin position="93"/>
        <end position="221"/>
    </location>
</feature>
<evidence type="ECO:0000313" key="3">
    <source>
        <dbReference type="Proteomes" id="UP000320239"/>
    </source>
</evidence>
<dbReference type="EMBL" id="VIWY01000002">
    <property type="protein sequence ID" value="TWG23725.1"/>
    <property type="molecule type" value="Genomic_DNA"/>
</dbReference>
<dbReference type="InterPro" id="IPR011047">
    <property type="entry name" value="Quinoprotein_ADH-like_sf"/>
</dbReference>
<proteinExistence type="predicted"/>
<comment type="caution">
    <text evidence="2">The sequence shown here is derived from an EMBL/GenBank/DDBJ whole genome shotgun (WGS) entry which is preliminary data.</text>
</comment>
<reference evidence="2 3" key="1">
    <citation type="submission" date="2019-06" db="EMBL/GenBank/DDBJ databases">
        <title>Sequencing the genomes of 1000 actinobacteria strains.</title>
        <authorList>
            <person name="Klenk H.-P."/>
        </authorList>
    </citation>
    <scope>NUCLEOTIDE SEQUENCE [LARGE SCALE GENOMIC DNA]</scope>
    <source>
        <strain evidence="2 3">DSM 43866</strain>
    </source>
</reference>
<dbReference type="AlphaFoldDB" id="A0A561WIM9"/>
<dbReference type="InterPro" id="IPR002372">
    <property type="entry name" value="PQQ_rpt_dom"/>
</dbReference>
<protein>
    <submittedName>
        <fullName evidence="2">Putative pyrroloquinoline-quinone binding quinoprotein</fullName>
    </submittedName>
</protein>
<evidence type="ECO:0000313" key="2">
    <source>
        <dbReference type="EMBL" id="TWG23725.1"/>
    </source>
</evidence>
<dbReference type="Proteomes" id="UP000320239">
    <property type="component" value="Unassembled WGS sequence"/>
</dbReference>
<dbReference type="SUPFAM" id="SSF50998">
    <property type="entry name" value="Quinoprotein alcohol dehydrogenase-like"/>
    <property type="match status" value="1"/>
</dbReference>
<name>A0A561WIM9_ACTTI</name>
<dbReference type="OrthoDB" id="3346724at2"/>
<sequence>MPVLIDLDAAPPPAPARSRRLPWRRLRIAAAAAAVLLLLGAAAAPPVAVVFPRVADTGGRSAVAVLLTPQALVTAHPASGGDEIDVVARPLAPGGPSWRSRLSLPARDSLRLSRSGSVLVVDDELTVRILDAATGRERWAVGPDDSALVTGDRVLLTRYDAAGASELRLAELETGRVRWSRPGEAFAAVLGDAGRYLFTLAADGRAEVRSAVDGRLLGSRPLNESVDPDDPDVAVVGERVYVLGPASVTALRLADLTPAWRSPARVPMPTGATRCGDLVCFPGERGLTAVDAGTGATRWSAPEWVAYSGGVASARDRRTVLLDPATGRVIRRLGRGRATGGLMLRVDGDHTRVSDLRTGRAYGTLPGVLPYGCTAAGDLLACPQAGGTTVWRVLRTAS</sequence>
<accession>A0A561WIM9</accession>
<keyword evidence="3" id="KW-1185">Reference proteome</keyword>
<dbReference type="Gene3D" id="2.130.10.10">
    <property type="entry name" value="YVTN repeat-like/Quinoprotein amine dehydrogenase"/>
    <property type="match status" value="1"/>
</dbReference>
<gene>
    <name evidence="2" type="ORF">FHX34_102276</name>
</gene>